<name>A0ABN2MR92_9ACTN</name>
<evidence type="ECO:0000313" key="3">
    <source>
        <dbReference type="Proteomes" id="UP001500218"/>
    </source>
</evidence>
<protein>
    <recommendedName>
        <fullName evidence="1">Reverse transcriptase domain-containing protein</fullName>
    </recommendedName>
</protein>
<feature type="domain" description="Reverse transcriptase" evidence="1">
    <location>
        <begin position="1"/>
        <end position="78"/>
    </location>
</feature>
<sequence length="343" mass="37524">MEAYVQQRTAVRIVRVVDDICLLTPDPEAALAARGHVTTFFQTCGLTLNDDKFGAACIGGQVPAAMAGPLPRWGMLALDDQGAWSVHEPSFQQHLAQSRRNVTATAAVLSKVDVFNTDLTHLTRAVALDADLGDRHRAQVNAALVRFVDDYFGPGQGLVEALCEDIIALEGPLAGAEKQSRPQAVPEAWLYWPVTAGGLGLSNPHVLAGQYAEAVRHRRDKVVVPQGPAEAGWNTRDNQWARYYRQLLEPLEPAAPTDTAATRSLTQDFIARGTTISQGAQTTLTAYWRWILSVYGPEIRERFGTFRFLNTELVPLQLLGARRTDSHAAAGDPWTFDADTPPF</sequence>
<evidence type="ECO:0000313" key="2">
    <source>
        <dbReference type="EMBL" id="GAA1835519.1"/>
    </source>
</evidence>
<accession>A0ABN2MR92</accession>
<organism evidence="2 3">
    <name type="scientific">Luedemannella flava</name>
    <dbReference type="NCBI Taxonomy" id="349316"/>
    <lineage>
        <taxon>Bacteria</taxon>
        <taxon>Bacillati</taxon>
        <taxon>Actinomycetota</taxon>
        <taxon>Actinomycetes</taxon>
        <taxon>Micromonosporales</taxon>
        <taxon>Micromonosporaceae</taxon>
        <taxon>Luedemannella</taxon>
    </lineage>
</organism>
<dbReference type="Proteomes" id="UP001500218">
    <property type="component" value="Unassembled WGS sequence"/>
</dbReference>
<proteinExistence type="predicted"/>
<dbReference type="InterPro" id="IPR000477">
    <property type="entry name" value="RT_dom"/>
</dbReference>
<reference evidence="2 3" key="1">
    <citation type="journal article" date="2019" name="Int. J. Syst. Evol. Microbiol.">
        <title>The Global Catalogue of Microorganisms (GCM) 10K type strain sequencing project: providing services to taxonomists for standard genome sequencing and annotation.</title>
        <authorList>
            <consortium name="The Broad Institute Genomics Platform"/>
            <consortium name="The Broad Institute Genome Sequencing Center for Infectious Disease"/>
            <person name="Wu L."/>
            <person name="Ma J."/>
        </authorList>
    </citation>
    <scope>NUCLEOTIDE SEQUENCE [LARGE SCALE GENOMIC DNA]</scope>
    <source>
        <strain evidence="2 3">JCM 13250</strain>
    </source>
</reference>
<gene>
    <name evidence="2" type="ORF">GCM10009682_62110</name>
</gene>
<dbReference type="PROSITE" id="PS50878">
    <property type="entry name" value="RT_POL"/>
    <property type="match status" value="1"/>
</dbReference>
<evidence type="ECO:0000259" key="1">
    <source>
        <dbReference type="PROSITE" id="PS50878"/>
    </source>
</evidence>
<dbReference type="PANTHER" id="PTHR37015:SF2">
    <property type="entry name" value="REVERSE TRANSCRIPTASE DOMAIN-CONTAINING PROTEIN"/>
    <property type="match status" value="1"/>
</dbReference>
<keyword evidence="3" id="KW-1185">Reference proteome</keyword>
<dbReference type="RefSeq" id="WP_344140219.1">
    <property type="nucleotide sequence ID" value="NZ_BAAALT010000290.1"/>
</dbReference>
<dbReference type="PANTHER" id="PTHR37015">
    <property type="entry name" value="REVERSE TRANSCRIPTASE DOMAIN-CONTAINING PROTEIN"/>
    <property type="match status" value="1"/>
</dbReference>
<dbReference type="EMBL" id="BAAALT010000290">
    <property type="protein sequence ID" value="GAA1835519.1"/>
    <property type="molecule type" value="Genomic_DNA"/>
</dbReference>
<comment type="caution">
    <text evidence="2">The sequence shown here is derived from an EMBL/GenBank/DDBJ whole genome shotgun (WGS) entry which is preliminary data.</text>
</comment>